<proteinExistence type="predicted"/>
<sequence length="74" mass="8334">MQNNDILVVAKSMNFSTLMDKNLVMASICYFGVIEEIWEVDNNASVQTNKLGFTLVDIDKVGYKGKLFIMASHE</sequence>
<keyword evidence="2" id="KW-1185">Reference proteome</keyword>
<dbReference type="Proteomes" id="UP000257109">
    <property type="component" value="Unassembled WGS sequence"/>
</dbReference>
<accession>A0A371E3P4</accession>
<evidence type="ECO:0000313" key="1">
    <source>
        <dbReference type="EMBL" id="RDX60642.1"/>
    </source>
</evidence>
<dbReference type="OrthoDB" id="1709318at2759"/>
<gene>
    <name evidence="1" type="ORF">CR513_61198</name>
</gene>
<comment type="caution">
    <text evidence="1">The sequence shown here is derived from an EMBL/GenBank/DDBJ whole genome shotgun (WGS) entry which is preliminary data.</text>
</comment>
<reference evidence="1" key="1">
    <citation type="submission" date="2018-05" db="EMBL/GenBank/DDBJ databases">
        <title>Draft genome of Mucuna pruriens seed.</title>
        <authorList>
            <person name="Nnadi N.E."/>
            <person name="Vos R."/>
            <person name="Hasami M.H."/>
            <person name="Devisetty U.K."/>
            <person name="Aguiy J.C."/>
        </authorList>
    </citation>
    <scope>NUCLEOTIDE SEQUENCE [LARGE SCALE GENOMIC DNA]</scope>
    <source>
        <strain evidence="1">JCA_2017</strain>
    </source>
</reference>
<dbReference type="EMBL" id="QJKJ01016698">
    <property type="protein sequence ID" value="RDX60642.1"/>
    <property type="molecule type" value="Genomic_DNA"/>
</dbReference>
<dbReference type="AlphaFoldDB" id="A0A371E3P4"/>
<protein>
    <submittedName>
        <fullName evidence="1">Uncharacterized protein</fullName>
    </submittedName>
</protein>
<feature type="non-terminal residue" evidence="1">
    <location>
        <position position="1"/>
    </location>
</feature>
<organism evidence="1 2">
    <name type="scientific">Mucuna pruriens</name>
    <name type="common">Velvet bean</name>
    <name type="synonym">Dolichos pruriens</name>
    <dbReference type="NCBI Taxonomy" id="157652"/>
    <lineage>
        <taxon>Eukaryota</taxon>
        <taxon>Viridiplantae</taxon>
        <taxon>Streptophyta</taxon>
        <taxon>Embryophyta</taxon>
        <taxon>Tracheophyta</taxon>
        <taxon>Spermatophyta</taxon>
        <taxon>Magnoliopsida</taxon>
        <taxon>eudicotyledons</taxon>
        <taxon>Gunneridae</taxon>
        <taxon>Pentapetalae</taxon>
        <taxon>rosids</taxon>
        <taxon>fabids</taxon>
        <taxon>Fabales</taxon>
        <taxon>Fabaceae</taxon>
        <taxon>Papilionoideae</taxon>
        <taxon>50 kb inversion clade</taxon>
        <taxon>NPAAA clade</taxon>
        <taxon>indigoferoid/millettioid clade</taxon>
        <taxon>Phaseoleae</taxon>
        <taxon>Mucuna</taxon>
    </lineage>
</organism>
<name>A0A371E3P4_MUCPR</name>
<evidence type="ECO:0000313" key="2">
    <source>
        <dbReference type="Proteomes" id="UP000257109"/>
    </source>
</evidence>